<dbReference type="AlphaFoldDB" id="A8MBX7"/>
<dbReference type="InterPro" id="IPR042451">
    <property type="entry name" value="ZPR1_A/B_dom"/>
</dbReference>
<comment type="similarity">
    <text evidence="1">Belongs to the ZPR1 family.</text>
</comment>
<evidence type="ECO:0000256" key="2">
    <source>
        <dbReference type="ARBA" id="ARBA00022723"/>
    </source>
</evidence>
<keyword evidence="3" id="KW-0863">Zinc-finger</keyword>
<gene>
    <name evidence="7" type="ordered locus">Cmaq_0475</name>
</gene>
<dbReference type="STRING" id="397948.Cmaq_0475"/>
<feature type="domain" description="Zinc finger ZPR1-type" evidence="6">
    <location>
        <begin position="19"/>
        <end position="174"/>
    </location>
</feature>
<dbReference type="KEGG" id="cma:Cmaq_0475"/>
<organism evidence="7 8">
    <name type="scientific">Caldivirga maquilingensis (strain ATCC 700844 / DSM 13496 / JCM 10307 / IC-167)</name>
    <dbReference type="NCBI Taxonomy" id="397948"/>
    <lineage>
        <taxon>Archaea</taxon>
        <taxon>Thermoproteota</taxon>
        <taxon>Thermoprotei</taxon>
        <taxon>Thermoproteales</taxon>
        <taxon>Thermoproteaceae</taxon>
        <taxon>Caldivirga</taxon>
    </lineage>
</organism>
<dbReference type="Gene3D" id="2.20.25.420">
    <property type="entry name" value="ZPR1, zinc finger domain"/>
    <property type="match status" value="1"/>
</dbReference>
<dbReference type="EMBL" id="CP000852">
    <property type="protein sequence ID" value="ABW01320.1"/>
    <property type="molecule type" value="Genomic_DNA"/>
</dbReference>
<protein>
    <submittedName>
        <fullName evidence="7">ZPR1-related zinc finger protein</fullName>
    </submittedName>
</protein>
<feature type="region of interest" description="Disordered" evidence="5">
    <location>
        <begin position="167"/>
        <end position="192"/>
    </location>
</feature>
<dbReference type="Proteomes" id="UP000001137">
    <property type="component" value="Chromosome"/>
</dbReference>
<name>A8MBX7_CALMQ</name>
<evidence type="ECO:0000256" key="4">
    <source>
        <dbReference type="ARBA" id="ARBA00022833"/>
    </source>
</evidence>
<evidence type="ECO:0000313" key="8">
    <source>
        <dbReference type="Proteomes" id="UP000001137"/>
    </source>
</evidence>
<keyword evidence="8" id="KW-1185">Reference proteome</keyword>
<keyword evidence="4" id="KW-0862">Zinc</keyword>
<dbReference type="eggNOG" id="arCOG04265">
    <property type="taxonomic scope" value="Archaea"/>
</dbReference>
<proteinExistence type="inferred from homology"/>
<keyword evidence="2" id="KW-0479">Metal-binding</keyword>
<dbReference type="InterPro" id="IPR042452">
    <property type="entry name" value="ZPR1_Znf1/2"/>
</dbReference>
<feature type="compositionally biased region" description="Basic and acidic residues" evidence="5">
    <location>
        <begin position="176"/>
        <end position="192"/>
    </location>
</feature>
<evidence type="ECO:0000256" key="3">
    <source>
        <dbReference type="ARBA" id="ARBA00022771"/>
    </source>
</evidence>
<evidence type="ECO:0000259" key="6">
    <source>
        <dbReference type="SMART" id="SM00709"/>
    </source>
</evidence>
<dbReference type="InterPro" id="IPR004470">
    <property type="entry name" value="ZPR1-like_arc"/>
</dbReference>
<evidence type="ECO:0000313" key="7">
    <source>
        <dbReference type="EMBL" id="ABW01320.1"/>
    </source>
</evidence>
<dbReference type="GO" id="GO:0008270">
    <property type="term" value="F:zinc ion binding"/>
    <property type="evidence" value="ECO:0007669"/>
    <property type="project" value="UniProtKB-KW"/>
</dbReference>
<sequence length="192" mass="21457">MESLEGLSSYAEGVYEVTDKCPVCGNRTLTIRGVVYNTPYFGRLLLEVMNCSTCGFRYMDITYLDSKGPVKLTYRVTDRVDVERTWVIRSAEAKVYSPDLGFTLAPGSAGEAMITPLEGLIYRLIQYAEAMRGLEGEAEARRLAFIREANEALNGFREFTLIIEDPTGNSIIKPPPGREGRLKEDRLEVPQG</sequence>
<dbReference type="InterPro" id="IPR056180">
    <property type="entry name" value="ZPR1_jr_dom"/>
</dbReference>
<accession>A8MBX7</accession>
<dbReference type="InterPro" id="IPR040141">
    <property type="entry name" value="ZPR1"/>
</dbReference>
<evidence type="ECO:0000256" key="5">
    <source>
        <dbReference type="SAM" id="MobiDB-lite"/>
    </source>
</evidence>
<dbReference type="PANTHER" id="PTHR10876">
    <property type="entry name" value="ZINC FINGER PROTEIN ZPR1"/>
    <property type="match status" value="1"/>
</dbReference>
<dbReference type="RefSeq" id="WP_012185540.1">
    <property type="nucleotide sequence ID" value="NC_009954.1"/>
</dbReference>
<dbReference type="PANTHER" id="PTHR10876:SF0">
    <property type="entry name" value="ZINC FINGER PROTEIN ZPR1"/>
    <property type="match status" value="1"/>
</dbReference>
<dbReference type="NCBIfam" id="TIGR00340">
    <property type="entry name" value="zpr1_rel"/>
    <property type="match status" value="1"/>
</dbReference>
<dbReference type="OrthoDB" id="14924at2157"/>
<reference evidence="7 8" key="1">
    <citation type="submission" date="2007-10" db="EMBL/GenBank/DDBJ databases">
        <title>Complete sequence of Caldivirga maquilingensis IC-167.</title>
        <authorList>
            <consortium name="US DOE Joint Genome Institute"/>
            <person name="Copeland A."/>
            <person name="Lucas S."/>
            <person name="Lapidus A."/>
            <person name="Barry K."/>
            <person name="Glavina del Rio T."/>
            <person name="Dalin E."/>
            <person name="Tice H."/>
            <person name="Pitluck S."/>
            <person name="Saunders E."/>
            <person name="Brettin T."/>
            <person name="Bruce D."/>
            <person name="Detter J.C."/>
            <person name="Han C."/>
            <person name="Schmutz J."/>
            <person name="Larimer F."/>
            <person name="Land M."/>
            <person name="Hauser L."/>
            <person name="Kyrpides N."/>
            <person name="Ivanova N."/>
            <person name="Biddle J.F."/>
            <person name="Zhang Z."/>
            <person name="Fitz-Gibbon S.T."/>
            <person name="Lowe T.M."/>
            <person name="Saltikov C."/>
            <person name="House C.H."/>
            <person name="Richardson P."/>
        </authorList>
    </citation>
    <scope>NUCLEOTIDE SEQUENCE [LARGE SCALE GENOMIC DNA]</scope>
    <source>
        <strain evidence="8">ATCC 700844 / DSM 13496 / JCM 10307 / IC-167</strain>
    </source>
</reference>
<dbReference type="GeneID" id="5710264"/>
<dbReference type="HOGENOM" id="CLU_107446_0_0_2"/>
<dbReference type="Gene3D" id="2.60.120.1040">
    <property type="entry name" value="ZPR1, A/B domain"/>
    <property type="match status" value="1"/>
</dbReference>
<dbReference type="NCBIfam" id="TIGR00310">
    <property type="entry name" value="ZPR1_znf"/>
    <property type="match status" value="1"/>
</dbReference>
<dbReference type="SMART" id="SM00709">
    <property type="entry name" value="Zpr1"/>
    <property type="match status" value="1"/>
</dbReference>
<dbReference type="Pfam" id="PF22794">
    <property type="entry name" value="jr-ZPR1"/>
    <property type="match status" value="1"/>
</dbReference>
<dbReference type="InterPro" id="IPR004457">
    <property type="entry name" value="Znf_ZPR1"/>
</dbReference>
<evidence type="ECO:0000256" key="1">
    <source>
        <dbReference type="ARBA" id="ARBA00008354"/>
    </source>
</evidence>